<accession>A0AAN7J4Z8</accession>
<name>A0AAN7J4Z8_QUERU</name>
<feature type="transmembrane region" description="Helical" evidence="4">
    <location>
        <begin position="80"/>
        <end position="100"/>
    </location>
</feature>
<feature type="transmembrane region" description="Helical" evidence="4">
    <location>
        <begin position="12"/>
        <end position="30"/>
    </location>
</feature>
<sequence>MWMRAVLLEEVVPFIAMVTMEGCTIGLTILAKTAMTNGMSPFVFVVYTNAIASIVLLFPYSFIFHCWDRSTILEWRSSSFQAKVIGSLISIMGAIMVELYKGTEMLKTSVSSPYILQFKQQLFIFSSTPEHWVLGGILLAATSLSVSTWSIIQLGTVKQYPELDVMKAVSFYSLMGTIQCTVFTLIVEKNLSAWKLKINMELLLIVLTSLGGAVRTRVHIWYMQIKGPFYVPMFKPVGIVFATIFGISFFANSLHYGR</sequence>
<feature type="transmembrane region" description="Helical" evidence="4">
    <location>
        <begin position="42"/>
        <end position="60"/>
    </location>
</feature>
<feature type="transmembrane region" description="Helical" evidence="4">
    <location>
        <begin position="203"/>
        <end position="223"/>
    </location>
</feature>
<feature type="transmembrane region" description="Helical" evidence="4">
    <location>
        <begin position="172"/>
        <end position="191"/>
    </location>
</feature>
<reference evidence="5 6" key="1">
    <citation type="journal article" date="2023" name="G3 (Bethesda)">
        <title>A haplotype-resolved chromosome-scale genome for Quercus rubra L. provides insights into the genetics of adaptive traits for red oak species.</title>
        <authorList>
            <person name="Kapoor B."/>
            <person name="Jenkins J."/>
            <person name="Schmutz J."/>
            <person name="Zhebentyayeva T."/>
            <person name="Kuelheim C."/>
            <person name="Coggeshall M."/>
            <person name="Heim C."/>
            <person name="Lasky J.R."/>
            <person name="Leites L."/>
            <person name="Islam-Faridi N."/>
            <person name="Romero-Severson J."/>
            <person name="DeLeo V.L."/>
            <person name="Lucas S.M."/>
            <person name="Lazic D."/>
            <person name="Gailing O."/>
            <person name="Carlson J."/>
            <person name="Staton M."/>
        </authorList>
    </citation>
    <scope>NUCLEOTIDE SEQUENCE [LARGE SCALE GENOMIC DNA]</scope>
    <source>
        <strain evidence="5">Pseudo-F2</strain>
    </source>
</reference>
<organism evidence="5 6">
    <name type="scientific">Quercus rubra</name>
    <name type="common">Northern red oak</name>
    <name type="synonym">Quercus borealis</name>
    <dbReference type="NCBI Taxonomy" id="3512"/>
    <lineage>
        <taxon>Eukaryota</taxon>
        <taxon>Viridiplantae</taxon>
        <taxon>Streptophyta</taxon>
        <taxon>Embryophyta</taxon>
        <taxon>Tracheophyta</taxon>
        <taxon>Spermatophyta</taxon>
        <taxon>Magnoliopsida</taxon>
        <taxon>eudicotyledons</taxon>
        <taxon>Gunneridae</taxon>
        <taxon>Pentapetalae</taxon>
        <taxon>rosids</taxon>
        <taxon>fabids</taxon>
        <taxon>Fagales</taxon>
        <taxon>Fagaceae</taxon>
        <taxon>Quercus</taxon>
    </lineage>
</organism>
<protein>
    <recommendedName>
        <fullName evidence="7">WAT1-related protein</fullName>
    </recommendedName>
</protein>
<evidence type="ECO:0000256" key="4">
    <source>
        <dbReference type="SAM" id="Phobius"/>
    </source>
</evidence>
<feature type="transmembrane region" description="Helical" evidence="4">
    <location>
        <begin position="132"/>
        <end position="152"/>
    </location>
</feature>
<evidence type="ECO:0000256" key="1">
    <source>
        <dbReference type="ARBA" id="ARBA00022692"/>
    </source>
</evidence>
<evidence type="ECO:0000313" key="6">
    <source>
        <dbReference type="Proteomes" id="UP001324115"/>
    </source>
</evidence>
<keyword evidence="6" id="KW-1185">Reference proteome</keyword>
<evidence type="ECO:0000313" key="5">
    <source>
        <dbReference type="EMBL" id="KAK4598196.1"/>
    </source>
</evidence>
<feature type="transmembrane region" description="Helical" evidence="4">
    <location>
        <begin position="229"/>
        <end position="251"/>
    </location>
</feature>
<dbReference type="PANTHER" id="PTHR31218">
    <property type="entry name" value="WAT1-RELATED PROTEIN"/>
    <property type="match status" value="1"/>
</dbReference>
<dbReference type="EMBL" id="JAXUIC010000003">
    <property type="protein sequence ID" value="KAK4598196.1"/>
    <property type="molecule type" value="Genomic_DNA"/>
</dbReference>
<keyword evidence="3 4" id="KW-0472">Membrane</keyword>
<evidence type="ECO:0000256" key="3">
    <source>
        <dbReference type="ARBA" id="ARBA00023136"/>
    </source>
</evidence>
<dbReference type="Proteomes" id="UP001324115">
    <property type="component" value="Unassembled WGS sequence"/>
</dbReference>
<gene>
    <name evidence="5" type="ORF">RGQ29_015605</name>
</gene>
<dbReference type="InterPro" id="IPR030184">
    <property type="entry name" value="WAT1-related"/>
</dbReference>
<dbReference type="GO" id="GO:0022857">
    <property type="term" value="F:transmembrane transporter activity"/>
    <property type="evidence" value="ECO:0007669"/>
    <property type="project" value="InterPro"/>
</dbReference>
<dbReference type="AlphaFoldDB" id="A0AAN7J4Z8"/>
<comment type="caution">
    <text evidence="5">The sequence shown here is derived from an EMBL/GenBank/DDBJ whole genome shotgun (WGS) entry which is preliminary data.</text>
</comment>
<evidence type="ECO:0000256" key="2">
    <source>
        <dbReference type="ARBA" id="ARBA00022989"/>
    </source>
</evidence>
<keyword evidence="1 4" id="KW-0812">Transmembrane</keyword>
<keyword evidence="2 4" id="KW-1133">Transmembrane helix</keyword>
<proteinExistence type="predicted"/>
<evidence type="ECO:0008006" key="7">
    <source>
        <dbReference type="Google" id="ProtNLM"/>
    </source>
</evidence>
<dbReference type="GO" id="GO:0016020">
    <property type="term" value="C:membrane"/>
    <property type="evidence" value="ECO:0007669"/>
    <property type="project" value="InterPro"/>
</dbReference>